<dbReference type="SUPFAM" id="SSF46689">
    <property type="entry name" value="Homeodomain-like"/>
    <property type="match status" value="1"/>
</dbReference>
<dbReference type="GO" id="GO:0000976">
    <property type="term" value="F:transcription cis-regulatory region binding"/>
    <property type="evidence" value="ECO:0007669"/>
    <property type="project" value="TreeGrafter"/>
</dbReference>
<dbReference type="EMBL" id="NJGU01000011">
    <property type="protein sequence ID" value="OWY27312.1"/>
    <property type="molecule type" value="Genomic_DNA"/>
</dbReference>
<evidence type="ECO:0000313" key="8">
    <source>
        <dbReference type="Proteomes" id="UP000197596"/>
    </source>
</evidence>
<evidence type="ECO:0000259" key="6">
    <source>
        <dbReference type="PROSITE" id="PS50977"/>
    </source>
</evidence>
<evidence type="ECO:0000256" key="1">
    <source>
        <dbReference type="ARBA" id="ARBA00022491"/>
    </source>
</evidence>
<organism evidence="7 8">
    <name type="scientific">Herbaspirillum robiniae</name>
    <dbReference type="NCBI Taxonomy" id="2014887"/>
    <lineage>
        <taxon>Bacteria</taxon>
        <taxon>Pseudomonadati</taxon>
        <taxon>Pseudomonadota</taxon>
        <taxon>Betaproteobacteria</taxon>
        <taxon>Burkholderiales</taxon>
        <taxon>Oxalobacteraceae</taxon>
        <taxon>Herbaspirillum</taxon>
    </lineage>
</organism>
<dbReference type="GO" id="GO:0003700">
    <property type="term" value="F:DNA-binding transcription factor activity"/>
    <property type="evidence" value="ECO:0007669"/>
    <property type="project" value="TreeGrafter"/>
</dbReference>
<comment type="caution">
    <text evidence="7">The sequence shown here is derived from an EMBL/GenBank/DDBJ whole genome shotgun (WGS) entry which is preliminary data.</text>
</comment>
<sequence length="219" mass="24413">MARSTKEEALETRSRILDAAEQVFHERGVSHTSLADVAKAADVTRGAIYWHFKNKSDLFDAMCERVRLPMEAVLEENASPQVEDPLGEFLRSGVYVLTLASTDERCRRVFDIIFNKCEFADHEDPILVRQRECHVDGMLRLEQILTNAIARGQLPASLNIRVACLMAHATFSGLLTDWFFAPDSFDLVRDGERILAASLHALKSAPSLQKSVDEAAPAA</sequence>
<keyword evidence="2" id="KW-0805">Transcription regulation</keyword>
<dbReference type="Pfam" id="PF08361">
    <property type="entry name" value="TetR_C_2"/>
    <property type="match status" value="1"/>
</dbReference>
<dbReference type="PANTHER" id="PTHR30055:SF240">
    <property type="entry name" value="HTH-TYPE TRANSCRIPTIONAL REGULATOR ACRR"/>
    <property type="match status" value="1"/>
</dbReference>
<dbReference type="AlphaFoldDB" id="A0A246WM28"/>
<dbReference type="InterPro" id="IPR013572">
    <property type="entry name" value="Tscrpt_reg_MAATS_C"/>
</dbReference>
<keyword evidence="1" id="KW-0678">Repressor</keyword>
<feature type="DNA-binding region" description="H-T-H motif" evidence="5">
    <location>
        <begin position="33"/>
        <end position="52"/>
    </location>
</feature>
<keyword evidence="4" id="KW-0804">Transcription</keyword>
<evidence type="ECO:0000256" key="5">
    <source>
        <dbReference type="PROSITE-ProRule" id="PRU00335"/>
    </source>
</evidence>
<dbReference type="SUPFAM" id="SSF48498">
    <property type="entry name" value="Tetracyclin repressor-like, C-terminal domain"/>
    <property type="match status" value="1"/>
</dbReference>
<protein>
    <submittedName>
        <fullName evidence="7">TetR family transcriptional regulator</fullName>
    </submittedName>
</protein>
<evidence type="ECO:0000256" key="4">
    <source>
        <dbReference type="ARBA" id="ARBA00023163"/>
    </source>
</evidence>
<dbReference type="InterPro" id="IPR036271">
    <property type="entry name" value="Tet_transcr_reg_TetR-rel_C_sf"/>
</dbReference>
<dbReference type="RefSeq" id="WP_088752265.1">
    <property type="nucleotide sequence ID" value="NZ_CP193789.1"/>
</dbReference>
<dbReference type="PROSITE" id="PS01081">
    <property type="entry name" value="HTH_TETR_1"/>
    <property type="match status" value="1"/>
</dbReference>
<keyword evidence="3 5" id="KW-0238">DNA-binding</keyword>
<name>A0A246WM28_9BURK</name>
<dbReference type="InterPro" id="IPR009057">
    <property type="entry name" value="Homeodomain-like_sf"/>
</dbReference>
<gene>
    <name evidence="7" type="ORF">CEJ42_19855</name>
</gene>
<evidence type="ECO:0000256" key="2">
    <source>
        <dbReference type="ARBA" id="ARBA00023015"/>
    </source>
</evidence>
<accession>A0A246WM28</accession>
<dbReference type="Pfam" id="PF00440">
    <property type="entry name" value="TetR_N"/>
    <property type="match status" value="1"/>
</dbReference>
<dbReference type="PROSITE" id="PS50977">
    <property type="entry name" value="HTH_TETR_2"/>
    <property type="match status" value="1"/>
</dbReference>
<reference evidence="7 8" key="1">
    <citation type="submission" date="2017-06" db="EMBL/GenBank/DDBJ databases">
        <title>Herbaspirillum phytohormonus sp. nov., isolated from the root nodule of Robinia pseudoacacia in lead-zinc mine.</title>
        <authorList>
            <person name="Fan M."/>
            <person name="Lin Y."/>
        </authorList>
    </citation>
    <scope>NUCLEOTIDE SEQUENCE [LARGE SCALE GENOMIC DNA]</scope>
    <source>
        <strain evidence="7 8">HZ10</strain>
    </source>
</reference>
<dbReference type="Gene3D" id="1.10.357.10">
    <property type="entry name" value="Tetracycline Repressor, domain 2"/>
    <property type="match status" value="1"/>
</dbReference>
<dbReference type="PANTHER" id="PTHR30055">
    <property type="entry name" value="HTH-TYPE TRANSCRIPTIONAL REGULATOR RUTR"/>
    <property type="match status" value="1"/>
</dbReference>
<proteinExistence type="predicted"/>
<evidence type="ECO:0000313" key="7">
    <source>
        <dbReference type="EMBL" id="OWY27312.1"/>
    </source>
</evidence>
<dbReference type="PRINTS" id="PR00455">
    <property type="entry name" value="HTHTETR"/>
</dbReference>
<evidence type="ECO:0000256" key="3">
    <source>
        <dbReference type="ARBA" id="ARBA00023125"/>
    </source>
</evidence>
<dbReference type="Proteomes" id="UP000197596">
    <property type="component" value="Unassembled WGS sequence"/>
</dbReference>
<feature type="domain" description="HTH tetR-type" evidence="6">
    <location>
        <begin position="10"/>
        <end position="70"/>
    </location>
</feature>
<dbReference type="InterPro" id="IPR001647">
    <property type="entry name" value="HTH_TetR"/>
</dbReference>
<dbReference type="InterPro" id="IPR023772">
    <property type="entry name" value="DNA-bd_HTH_TetR-type_CS"/>
</dbReference>
<dbReference type="InterPro" id="IPR050109">
    <property type="entry name" value="HTH-type_TetR-like_transc_reg"/>
</dbReference>